<evidence type="ECO:0000256" key="6">
    <source>
        <dbReference type="ARBA" id="ARBA00023134"/>
    </source>
</evidence>
<name>A0A4R3VGD1_9BURK</name>
<sequence>MSSVRSLNLFAPNSLPMVQPGDDLSGLVADALRREDLSLQDGDVLVVAQKIVSKSEGRLVRLADVRPTDRALDLAGKVNKDPRLVQLILDESNEVVRFRKDVLIVEHRLGFVMANAGIDMSNVLQEDSDDTALLLPLDPDRSARNLRRGLGEAFGVDVGVVINDSHGRAWRNGTVGVAIGVAGIASLWDLRGAPDMFGRHLQSTEVGTADELAAAGSLLMGQSSEATPVVVIRGFSWRPQEDATAHGLVRARQYDLFR</sequence>
<comment type="caution">
    <text evidence="9">The sequence shown here is derived from an EMBL/GenBank/DDBJ whole genome shotgun (WGS) entry which is preliminary data.</text>
</comment>
<protein>
    <submittedName>
        <fullName evidence="9">Coenzyme F420-0:L-glutamate ligase/coenzyme F420-1:gamma-L-glutamate ligase</fullName>
    </submittedName>
</protein>
<evidence type="ECO:0000256" key="5">
    <source>
        <dbReference type="ARBA" id="ARBA00022958"/>
    </source>
</evidence>
<dbReference type="OrthoDB" id="9788295at2"/>
<evidence type="ECO:0000256" key="7">
    <source>
        <dbReference type="ARBA" id="ARBA00023211"/>
    </source>
</evidence>
<dbReference type="EMBL" id="SMBX01000001">
    <property type="protein sequence ID" value="TCV02862.1"/>
    <property type="molecule type" value="Genomic_DNA"/>
</dbReference>
<keyword evidence="1 9" id="KW-0436">Ligase</keyword>
<dbReference type="PANTHER" id="PTHR47917:SF1">
    <property type="entry name" value="COENZYME F420:L-GLUTAMATE LIGASE"/>
    <property type="match status" value="1"/>
</dbReference>
<keyword evidence="4" id="KW-0460">Magnesium</keyword>
<dbReference type="GO" id="GO:0046872">
    <property type="term" value="F:metal ion binding"/>
    <property type="evidence" value="ECO:0007669"/>
    <property type="project" value="UniProtKB-KW"/>
</dbReference>
<keyword evidence="7" id="KW-0464">Manganese</keyword>
<dbReference type="RefSeq" id="WP_132472788.1">
    <property type="nucleotide sequence ID" value="NZ_JBEBWM010000054.1"/>
</dbReference>
<dbReference type="AlphaFoldDB" id="A0A4R3VGD1"/>
<evidence type="ECO:0000313" key="9">
    <source>
        <dbReference type="EMBL" id="TCV02862.1"/>
    </source>
</evidence>
<dbReference type="GO" id="GO:0052618">
    <property type="term" value="F:coenzyme F420-0:L-glutamate ligase activity"/>
    <property type="evidence" value="ECO:0007669"/>
    <property type="project" value="TreeGrafter"/>
</dbReference>
<evidence type="ECO:0000259" key="8">
    <source>
        <dbReference type="Pfam" id="PF01996"/>
    </source>
</evidence>
<dbReference type="PANTHER" id="PTHR47917">
    <property type="match status" value="1"/>
</dbReference>
<reference evidence="9 10" key="1">
    <citation type="submission" date="2019-03" db="EMBL/GenBank/DDBJ databases">
        <title>Genomic Encyclopedia of Type Strains, Phase IV (KMG-IV): sequencing the most valuable type-strain genomes for metagenomic binning, comparative biology and taxonomic classification.</title>
        <authorList>
            <person name="Goeker M."/>
        </authorList>
    </citation>
    <scope>NUCLEOTIDE SEQUENCE [LARGE SCALE GENOMIC DNA]</scope>
    <source>
        <strain evidence="9 10">DSM 100048</strain>
    </source>
</reference>
<dbReference type="Proteomes" id="UP000294692">
    <property type="component" value="Unassembled WGS sequence"/>
</dbReference>
<feature type="domain" description="Coenzyme F420:L-glutamate ligase-like" evidence="8">
    <location>
        <begin position="15"/>
        <end position="234"/>
    </location>
</feature>
<evidence type="ECO:0000256" key="2">
    <source>
        <dbReference type="ARBA" id="ARBA00022723"/>
    </source>
</evidence>
<evidence type="ECO:0000313" key="10">
    <source>
        <dbReference type="Proteomes" id="UP000294692"/>
    </source>
</evidence>
<keyword evidence="6" id="KW-0342">GTP-binding</keyword>
<gene>
    <name evidence="9" type="ORF">EV686_101320</name>
</gene>
<keyword evidence="2" id="KW-0479">Metal-binding</keyword>
<evidence type="ECO:0000256" key="1">
    <source>
        <dbReference type="ARBA" id="ARBA00022598"/>
    </source>
</evidence>
<dbReference type="SUPFAM" id="SSF144010">
    <property type="entry name" value="CofE-like"/>
    <property type="match status" value="1"/>
</dbReference>
<dbReference type="InterPro" id="IPR008225">
    <property type="entry name" value="F420-0_g-glutamyl_ligase"/>
</dbReference>
<evidence type="ECO:0000256" key="3">
    <source>
        <dbReference type="ARBA" id="ARBA00022741"/>
    </source>
</evidence>
<dbReference type="InterPro" id="IPR002847">
    <property type="entry name" value="F420-0_gamma-glut_ligase-dom"/>
</dbReference>
<dbReference type="Gene3D" id="3.30.1330.100">
    <property type="entry name" value="CofE-like"/>
    <property type="match status" value="1"/>
</dbReference>
<proteinExistence type="predicted"/>
<dbReference type="Gene3D" id="3.90.1660.10">
    <property type="entry name" value="CofE-like domain"/>
    <property type="match status" value="1"/>
</dbReference>
<accession>A0A4R3VGD1</accession>
<evidence type="ECO:0000256" key="4">
    <source>
        <dbReference type="ARBA" id="ARBA00022842"/>
    </source>
</evidence>
<keyword evidence="10" id="KW-1185">Reference proteome</keyword>
<organism evidence="9 10">
    <name type="scientific">Paracandidimonas soli</name>
    <dbReference type="NCBI Taxonomy" id="1917182"/>
    <lineage>
        <taxon>Bacteria</taxon>
        <taxon>Pseudomonadati</taxon>
        <taxon>Pseudomonadota</taxon>
        <taxon>Betaproteobacteria</taxon>
        <taxon>Burkholderiales</taxon>
        <taxon>Alcaligenaceae</taxon>
        <taxon>Paracandidimonas</taxon>
    </lineage>
</organism>
<dbReference type="NCBIfam" id="TIGR01916">
    <property type="entry name" value="F420_cofE"/>
    <property type="match status" value="1"/>
</dbReference>
<dbReference type="Pfam" id="PF01996">
    <property type="entry name" value="F420_ligase"/>
    <property type="match status" value="1"/>
</dbReference>
<dbReference type="GO" id="GO:0005525">
    <property type="term" value="F:GTP binding"/>
    <property type="evidence" value="ECO:0007669"/>
    <property type="project" value="UniProtKB-KW"/>
</dbReference>
<keyword evidence="3" id="KW-0547">Nucleotide-binding</keyword>
<keyword evidence="5" id="KW-0630">Potassium</keyword>